<evidence type="ECO:0000313" key="3">
    <source>
        <dbReference type="EMBL" id="MBD7908069.1"/>
    </source>
</evidence>
<name>A0ABR8PIV1_9BACL</name>
<dbReference type="RefSeq" id="WP_191689224.1">
    <property type="nucleotide sequence ID" value="NZ_JACSQY010000004.1"/>
</dbReference>
<feature type="domain" description="DUF58" evidence="2">
    <location>
        <begin position="205"/>
        <end position="295"/>
    </location>
</feature>
<dbReference type="InterPro" id="IPR002881">
    <property type="entry name" value="DUF58"/>
</dbReference>
<gene>
    <name evidence="3" type="ORF">H9659_07000</name>
</gene>
<feature type="transmembrane region" description="Helical" evidence="1">
    <location>
        <begin position="34"/>
        <end position="56"/>
    </location>
</feature>
<evidence type="ECO:0000256" key="1">
    <source>
        <dbReference type="SAM" id="Phobius"/>
    </source>
</evidence>
<dbReference type="PANTHER" id="PTHR34351:SF2">
    <property type="entry name" value="DUF58 DOMAIN-CONTAINING PROTEIN"/>
    <property type="match status" value="1"/>
</dbReference>
<organism evidence="3 4">
    <name type="scientific">Sporosarcina gallistercoris</name>
    <dbReference type="NCBI Taxonomy" id="2762245"/>
    <lineage>
        <taxon>Bacteria</taxon>
        <taxon>Bacillati</taxon>
        <taxon>Bacillota</taxon>
        <taxon>Bacilli</taxon>
        <taxon>Bacillales</taxon>
        <taxon>Caryophanaceae</taxon>
        <taxon>Sporosarcina</taxon>
    </lineage>
</organism>
<protein>
    <submittedName>
        <fullName evidence="3">DUF58 domain-containing protein</fullName>
    </submittedName>
</protein>
<keyword evidence="1" id="KW-1133">Transmembrane helix</keyword>
<keyword evidence="1" id="KW-0472">Membrane</keyword>
<keyword evidence="4" id="KW-1185">Reference proteome</keyword>
<reference evidence="3 4" key="1">
    <citation type="submission" date="2020-08" db="EMBL/GenBank/DDBJ databases">
        <title>A Genomic Blueprint of the Chicken Gut Microbiome.</title>
        <authorList>
            <person name="Gilroy R."/>
            <person name="Ravi A."/>
            <person name="Getino M."/>
            <person name="Pursley I."/>
            <person name="Horton D.L."/>
            <person name="Alikhan N.-F."/>
            <person name="Baker D."/>
            <person name="Gharbi K."/>
            <person name="Hall N."/>
            <person name="Watson M."/>
            <person name="Adriaenssens E.M."/>
            <person name="Foster-Nyarko E."/>
            <person name="Jarju S."/>
            <person name="Secka A."/>
            <person name="Antonio M."/>
            <person name="Oren A."/>
            <person name="Chaudhuri R."/>
            <person name="La Ragione R.M."/>
            <person name="Hildebrand F."/>
            <person name="Pallen M.J."/>
        </authorList>
    </citation>
    <scope>NUCLEOTIDE SEQUENCE [LARGE SCALE GENOMIC DNA]</scope>
    <source>
        <strain evidence="3 4">Sa3CUA8</strain>
    </source>
</reference>
<proteinExistence type="predicted"/>
<accession>A0ABR8PIV1</accession>
<comment type="caution">
    <text evidence="3">The sequence shown here is derived from an EMBL/GenBank/DDBJ whole genome shotgun (WGS) entry which is preliminary data.</text>
</comment>
<keyword evidence="1" id="KW-0812">Transmembrane</keyword>
<sequence>MTRERATLVIQTLFVLLVIGGAYSFAMFQGGMGSWTIFYFIVPFSLYALSIVLYPLKRMTVSRVIQRPLLGIGETTTVTIRVERTNRFPLLYLAVRDLYCEGAASVTHQETSKLFIIGFQKEVLLQYELKGRQRGEHHFSDVQLEIADFLGWIKKRETIAAEGESSLLIFPETKSIQYVPIGSYHDKGTARSPFSLIKETTVATSVRDYQQGDRMSWIHWKSFARTQNLMTKEFENKRGEHVTLLLDAKSSETFEEQIRFAASILKEAAVRKADLTFLTTDADNDAIGTIAGEGQLRKALTQLARLQPLEEARAKQPNYTVALQGAGAIVIISGNPDALFLRAVLSASRAQPVFCFVVRSGTEPIPDYVERNVRTAKSLGVTVQMLSDEQFERSFQEVAKA</sequence>
<dbReference type="PANTHER" id="PTHR34351">
    <property type="entry name" value="SLR1927 PROTEIN-RELATED"/>
    <property type="match status" value="1"/>
</dbReference>
<evidence type="ECO:0000313" key="4">
    <source>
        <dbReference type="Proteomes" id="UP000659496"/>
    </source>
</evidence>
<dbReference type="Proteomes" id="UP000659496">
    <property type="component" value="Unassembled WGS sequence"/>
</dbReference>
<dbReference type="Pfam" id="PF01882">
    <property type="entry name" value="DUF58"/>
    <property type="match status" value="1"/>
</dbReference>
<evidence type="ECO:0000259" key="2">
    <source>
        <dbReference type="Pfam" id="PF01882"/>
    </source>
</evidence>
<dbReference type="EMBL" id="JACSQY010000004">
    <property type="protein sequence ID" value="MBD7908069.1"/>
    <property type="molecule type" value="Genomic_DNA"/>
</dbReference>